<dbReference type="PANTHER" id="PTHR40736">
    <property type="match status" value="1"/>
</dbReference>
<gene>
    <name evidence="2" type="ORF">JKF63_07375</name>
</gene>
<evidence type="ECO:0000256" key="1">
    <source>
        <dbReference type="SAM" id="Phobius"/>
    </source>
</evidence>
<dbReference type="OrthoDB" id="270655at2759"/>
<sequence>MSRLVRTLAKPLTVPVAICTRQVAAMDEPLKRHIDAYEARGEDITIAVWREYVDGQRALLPHRWEKLRSELMYLTSGEMAMSDLTFADVLILIRFLTKCLFIFIVAVMVGRRSVFPSLEPASPFVEEIVKNWQPNHLSRVAGAEHIARYQAAAAAAAEEQTKTPIA</sequence>
<dbReference type="GeneID" id="94293391"/>
<name>A0A836YGR1_9TRYP</name>
<dbReference type="KEGG" id="phet:94293391"/>
<organism evidence="2 3">
    <name type="scientific">Porcisia hertigi</name>
    <dbReference type="NCBI Taxonomy" id="2761500"/>
    <lineage>
        <taxon>Eukaryota</taxon>
        <taxon>Discoba</taxon>
        <taxon>Euglenozoa</taxon>
        <taxon>Kinetoplastea</taxon>
        <taxon>Metakinetoplastina</taxon>
        <taxon>Trypanosomatida</taxon>
        <taxon>Trypanosomatidae</taxon>
        <taxon>Leishmaniinae</taxon>
        <taxon>Porcisia</taxon>
    </lineage>
</organism>
<proteinExistence type="predicted"/>
<dbReference type="AlphaFoldDB" id="A0A836YGR1"/>
<protein>
    <submittedName>
        <fullName evidence="2">Uncharacterized protein</fullName>
    </submittedName>
</protein>
<comment type="caution">
    <text evidence="2">The sequence shown here is derived from an EMBL/GenBank/DDBJ whole genome shotgun (WGS) entry which is preliminary data.</text>
</comment>
<keyword evidence="1" id="KW-0812">Transmembrane</keyword>
<dbReference type="PANTHER" id="PTHR40736:SF3">
    <property type="match status" value="1"/>
</dbReference>
<evidence type="ECO:0000313" key="3">
    <source>
        <dbReference type="Proteomes" id="UP000674318"/>
    </source>
</evidence>
<dbReference type="EMBL" id="JAFJZO010000005">
    <property type="protein sequence ID" value="KAG5511412.1"/>
    <property type="molecule type" value="Genomic_DNA"/>
</dbReference>
<reference evidence="2 3" key="1">
    <citation type="submission" date="2021-02" db="EMBL/GenBank/DDBJ databases">
        <title>Porcisia hertigi Genome sequencing and assembly.</title>
        <authorList>
            <person name="Almutairi H."/>
            <person name="Gatherer D."/>
        </authorList>
    </citation>
    <scope>NUCLEOTIDE SEQUENCE [LARGE SCALE GENOMIC DNA]</scope>
    <source>
        <strain evidence="2 3">C119</strain>
    </source>
</reference>
<evidence type="ECO:0000313" key="2">
    <source>
        <dbReference type="EMBL" id="KAG5511412.1"/>
    </source>
</evidence>
<keyword evidence="3" id="KW-1185">Reference proteome</keyword>
<dbReference type="RefSeq" id="XP_067759624.1">
    <property type="nucleotide sequence ID" value="XM_067903314.1"/>
</dbReference>
<dbReference type="Proteomes" id="UP000674318">
    <property type="component" value="Unassembled WGS sequence"/>
</dbReference>
<accession>A0A836YGR1</accession>
<feature type="transmembrane region" description="Helical" evidence="1">
    <location>
        <begin position="89"/>
        <end position="109"/>
    </location>
</feature>
<keyword evidence="1" id="KW-1133">Transmembrane helix</keyword>
<keyword evidence="1" id="KW-0472">Membrane</keyword>